<accession>A0ABV1HAC0</accession>
<keyword evidence="1" id="KW-0472">Membrane</keyword>
<proteinExistence type="predicted"/>
<keyword evidence="1" id="KW-1133">Transmembrane helix</keyword>
<dbReference type="RefSeq" id="WP_177962059.1">
    <property type="nucleotide sequence ID" value="NZ_JBBMEX010000002.1"/>
</dbReference>
<gene>
    <name evidence="2" type="ORF">WMO43_02045</name>
</gene>
<dbReference type="Proteomes" id="UP001454489">
    <property type="component" value="Unassembled WGS sequence"/>
</dbReference>
<comment type="caution">
    <text evidence="2">The sequence shown here is derived from an EMBL/GenBank/DDBJ whole genome shotgun (WGS) entry which is preliminary data.</text>
</comment>
<sequence length="145" mass="16449">MSSKTKIVVFHMKELIYTAIFVGLAILFIILMVCMFDKKGDDKKTKETMKYQAGVYTSSILFNDNVLDVEVAVDEKKIKSISLVNLDESTATMYPLVEPALESLSEQIYKKQSLENITYSEENQYTSMVLINAIEDALDKAEVKK</sequence>
<dbReference type="EMBL" id="JBBMEX010000002">
    <property type="protein sequence ID" value="MEQ2556664.1"/>
    <property type="molecule type" value="Genomic_DNA"/>
</dbReference>
<keyword evidence="3" id="KW-1185">Reference proteome</keyword>
<evidence type="ECO:0000256" key="1">
    <source>
        <dbReference type="SAM" id="Phobius"/>
    </source>
</evidence>
<reference evidence="2 3" key="1">
    <citation type="submission" date="2024-03" db="EMBL/GenBank/DDBJ databases">
        <title>Human intestinal bacterial collection.</title>
        <authorList>
            <person name="Pauvert C."/>
            <person name="Hitch T.C.A."/>
            <person name="Clavel T."/>
        </authorList>
    </citation>
    <scope>NUCLEOTIDE SEQUENCE [LARGE SCALE GENOMIC DNA]</scope>
    <source>
        <strain evidence="2 3">CLA-AA-H185</strain>
    </source>
</reference>
<evidence type="ECO:0008006" key="4">
    <source>
        <dbReference type="Google" id="ProtNLM"/>
    </source>
</evidence>
<protein>
    <recommendedName>
        <fullName evidence="4">FMN-binding protein</fullName>
    </recommendedName>
</protein>
<evidence type="ECO:0000313" key="3">
    <source>
        <dbReference type="Proteomes" id="UP001454489"/>
    </source>
</evidence>
<organism evidence="2 3">
    <name type="scientific">Maccoyibacter intestinihominis</name>
    <dbReference type="NCBI Taxonomy" id="3133499"/>
    <lineage>
        <taxon>Bacteria</taxon>
        <taxon>Bacillati</taxon>
        <taxon>Bacillota</taxon>
        <taxon>Clostridia</taxon>
        <taxon>Lachnospirales</taxon>
        <taxon>Lachnospiraceae</taxon>
        <taxon>Maccoyibacter</taxon>
    </lineage>
</organism>
<evidence type="ECO:0000313" key="2">
    <source>
        <dbReference type="EMBL" id="MEQ2556664.1"/>
    </source>
</evidence>
<keyword evidence="1" id="KW-0812">Transmembrane</keyword>
<name>A0ABV1HAC0_9FIRM</name>
<feature type="transmembrane region" description="Helical" evidence="1">
    <location>
        <begin position="15"/>
        <end position="36"/>
    </location>
</feature>